<reference evidence="2" key="1">
    <citation type="submission" date="2016-10" db="EMBL/GenBank/DDBJ databases">
        <title>Comparative genomics uncovers the prolific and rare metabolic potential of the cyanobacterial genus Moorea.</title>
        <authorList>
            <person name="Leao T."/>
            <person name="Castelao G."/>
            <person name="Korobeynikov A."/>
            <person name="Monroe E.A."/>
            <person name="Podell S."/>
            <person name="Glukhov E."/>
            <person name="Allen E."/>
            <person name="Gerwick W.H."/>
            <person name="Gerwick L."/>
        </authorList>
    </citation>
    <scope>NUCLEOTIDE SEQUENCE [LARGE SCALE GENOMIC DNA]</scope>
    <source>
        <strain evidence="2">JHB</strain>
    </source>
</reference>
<sequence>MRSHKYMMEEGTDLHSKFYSFTQFLDIIQDEQSETTYLLSNNLDDPESNITYITLSPDKVTIVISIKYKIPDCRPPSLIEQSIAFVTECHAELKDKYWFGPLLGLEIYDIPYPNFRPPRDMYPWGTANGVDFISEEYNLESPQGKMDEAIQLITAPFPEGALRFKQNDLNILQWIDDFSSPEEISRKLSERSKWYAENIDLPIQSGYNELGDKLEISYGWEKHSILTFYEPLGQVGYRMTLPYEDNSLSEETVNEITSWIEDGSLPDATPIRTLNLIVPDRQSALAILDRAKAMGVNKVLYPDDNRRFWNPSPPGQWLSN</sequence>
<accession>A0A1D9FXB6</accession>
<proteinExistence type="predicted"/>
<dbReference type="Proteomes" id="UP000176944">
    <property type="component" value="Chromosome"/>
</dbReference>
<evidence type="ECO:0000313" key="1">
    <source>
        <dbReference type="EMBL" id="AOY79963.2"/>
    </source>
</evidence>
<name>A0A1D9FXB6_MOOP1</name>
<evidence type="ECO:0000313" key="2">
    <source>
        <dbReference type="Proteomes" id="UP000176944"/>
    </source>
</evidence>
<protein>
    <submittedName>
        <fullName evidence="1">Uncharacterized protein</fullName>
    </submittedName>
</protein>
<dbReference type="EMBL" id="CP017708">
    <property type="protein sequence ID" value="AOY79963.2"/>
    <property type="molecule type" value="Genomic_DNA"/>
</dbReference>
<gene>
    <name evidence="1" type="ORF">BJP36_08540</name>
</gene>
<organism evidence="1 2">
    <name type="scientific">Moorena producens (strain JHB)</name>
    <dbReference type="NCBI Taxonomy" id="1454205"/>
    <lineage>
        <taxon>Bacteria</taxon>
        <taxon>Bacillati</taxon>
        <taxon>Cyanobacteriota</taxon>
        <taxon>Cyanophyceae</taxon>
        <taxon>Coleofasciculales</taxon>
        <taxon>Coleofasciculaceae</taxon>
        <taxon>Moorena</taxon>
    </lineage>
</organism>
<dbReference type="AlphaFoldDB" id="A0A1D9FXB6"/>